<keyword evidence="3" id="KW-0597">Phosphoprotein</keyword>
<feature type="binding site" evidence="9">
    <location>
        <position position="314"/>
    </location>
    <ligand>
        <name>3',5'-cyclic AMP</name>
        <dbReference type="ChEBI" id="CHEBI:58165"/>
        <label>1</label>
    </ligand>
</feature>
<dbReference type="GO" id="GO:0004862">
    <property type="term" value="F:cAMP-dependent protein kinase inhibitor activity"/>
    <property type="evidence" value="ECO:0007669"/>
    <property type="project" value="TreeGrafter"/>
</dbReference>
<comment type="similarity">
    <text evidence="1 8">Belongs to the cAMP-dependent kinase regulatory chain family.</text>
</comment>
<proteinExistence type="inferred from homology"/>
<dbReference type="PROSITE" id="PS00889">
    <property type="entry name" value="CNMP_BINDING_2"/>
    <property type="match status" value="2"/>
</dbReference>
<dbReference type="OrthoDB" id="417078at2759"/>
<dbReference type="FunFam" id="2.60.120.10:FF:000006">
    <property type="entry name" value="cAMP-dependent protein kinase type I-alpha regulatory subunit"/>
    <property type="match status" value="1"/>
</dbReference>
<feature type="binding site" evidence="9">
    <location>
        <position position="436"/>
    </location>
    <ligand>
        <name>3',5'-cyclic AMP</name>
        <dbReference type="ChEBI" id="CHEBI:58165"/>
        <label>2</label>
    </ligand>
</feature>
<dbReference type="RefSeq" id="XP_009543291.1">
    <property type="nucleotide sequence ID" value="XM_009544996.1"/>
</dbReference>
<dbReference type="AlphaFoldDB" id="W4KFQ4"/>
<dbReference type="InterPro" id="IPR050503">
    <property type="entry name" value="cAMP-dep_PK_reg_su-like"/>
</dbReference>
<keyword evidence="12" id="KW-0418">Kinase</keyword>
<dbReference type="PIRSF" id="PIRSF000548">
    <property type="entry name" value="PK_regulatory"/>
    <property type="match status" value="1"/>
</dbReference>
<dbReference type="eggNOG" id="KOG1113">
    <property type="taxonomic scope" value="Eukaryota"/>
</dbReference>
<gene>
    <name evidence="12" type="ORF">HETIRDRAFT_63309</name>
</gene>
<evidence type="ECO:0000256" key="8">
    <source>
        <dbReference type="PIRNR" id="PIRNR000548"/>
    </source>
</evidence>
<evidence type="ECO:0000256" key="3">
    <source>
        <dbReference type="ARBA" id="ARBA00022553"/>
    </source>
</evidence>
<evidence type="ECO:0000313" key="12">
    <source>
        <dbReference type="EMBL" id="ETW84559.1"/>
    </source>
</evidence>
<dbReference type="SMART" id="SM00100">
    <property type="entry name" value="cNMP"/>
    <property type="match status" value="2"/>
</dbReference>
<keyword evidence="6 8" id="KW-0547">Nucleotide-binding</keyword>
<dbReference type="PANTHER" id="PTHR11635:SF152">
    <property type="entry name" value="CAMP-DEPENDENT PROTEIN KINASE TYPE I REGULATORY SUBUNIT-RELATED"/>
    <property type="match status" value="1"/>
</dbReference>
<reference evidence="12 13" key="1">
    <citation type="journal article" date="2012" name="New Phytol.">
        <title>Insight into trade-off between wood decay and parasitism from the genome of a fungal forest pathogen.</title>
        <authorList>
            <person name="Olson A."/>
            <person name="Aerts A."/>
            <person name="Asiegbu F."/>
            <person name="Belbahri L."/>
            <person name="Bouzid O."/>
            <person name="Broberg A."/>
            <person name="Canback B."/>
            <person name="Coutinho P.M."/>
            <person name="Cullen D."/>
            <person name="Dalman K."/>
            <person name="Deflorio G."/>
            <person name="van Diepen L.T."/>
            <person name="Dunand C."/>
            <person name="Duplessis S."/>
            <person name="Durling M."/>
            <person name="Gonthier P."/>
            <person name="Grimwood J."/>
            <person name="Fossdal C.G."/>
            <person name="Hansson D."/>
            <person name="Henrissat B."/>
            <person name="Hietala A."/>
            <person name="Himmelstrand K."/>
            <person name="Hoffmeister D."/>
            <person name="Hogberg N."/>
            <person name="James T.Y."/>
            <person name="Karlsson M."/>
            <person name="Kohler A."/>
            <person name="Kues U."/>
            <person name="Lee Y.H."/>
            <person name="Lin Y.C."/>
            <person name="Lind M."/>
            <person name="Lindquist E."/>
            <person name="Lombard V."/>
            <person name="Lucas S."/>
            <person name="Lunden K."/>
            <person name="Morin E."/>
            <person name="Murat C."/>
            <person name="Park J."/>
            <person name="Raffaello T."/>
            <person name="Rouze P."/>
            <person name="Salamov A."/>
            <person name="Schmutz J."/>
            <person name="Solheim H."/>
            <person name="Stahlberg J."/>
            <person name="Velez H."/>
            <person name="de Vries R.P."/>
            <person name="Wiebenga A."/>
            <person name="Woodward S."/>
            <person name="Yakovlev I."/>
            <person name="Garbelotto M."/>
            <person name="Martin F."/>
            <person name="Grigoriev I.V."/>
            <person name="Stenlid J."/>
        </authorList>
    </citation>
    <scope>NUCLEOTIDE SEQUENCE [LARGE SCALE GENOMIC DNA]</scope>
    <source>
        <strain evidence="12 13">TC 32-1</strain>
    </source>
</reference>
<keyword evidence="7 8" id="KW-0114">cAMP</keyword>
<dbReference type="HOGENOM" id="CLU_018310_0_1_1"/>
<dbReference type="Pfam" id="PF02197">
    <property type="entry name" value="RIIa"/>
    <property type="match status" value="1"/>
</dbReference>
<dbReference type="FunFam" id="2.60.120.10:FF:000039">
    <property type="entry name" value="cAMP-dependent protein kinase regulatory subunit"/>
    <property type="match status" value="1"/>
</dbReference>
<feature type="binding site" evidence="9">
    <location>
        <position position="305"/>
    </location>
    <ligand>
        <name>3',5'-cyclic AMP</name>
        <dbReference type="ChEBI" id="CHEBI:58165"/>
        <label>1</label>
    </ligand>
</feature>
<feature type="compositionally biased region" description="Polar residues" evidence="10">
    <location>
        <begin position="120"/>
        <end position="129"/>
    </location>
</feature>
<dbReference type="GO" id="GO:0034236">
    <property type="term" value="F:protein kinase A catalytic subunit binding"/>
    <property type="evidence" value="ECO:0007669"/>
    <property type="project" value="TreeGrafter"/>
</dbReference>
<evidence type="ECO:0000256" key="10">
    <source>
        <dbReference type="SAM" id="MobiDB-lite"/>
    </source>
</evidence>
<dbReference type="InterPro" id="IPR003117">
    <property type="entry name" value="cAMP_dep_PK_reg_su_I/II_a/b"/>
</dbReference>
<dbReference type="InterPro" id="IPR012198">
    <property type="entry name" value="cAMP_dep_PK_reg_su"/>
</dbReference>
<organism evidence="12 13">
    <name type="scientific">Heterobasidion irregulare (strain TC 32-1)</name>
    <dbReference type="NCBI Taxonomy" id="747525"/>
    <lineage>
        <taxon>Eukaryota</taxon>
        <taxon>Fungi</taxon>
        <taxon>Dikarya</taxon>
        <taxon>Basidiomycota</taxon>
        <taxon>Agaricomycotina</taxon>
        <taxon>Agaricomycetes</taxon>
        <taxon>Russulales</taxon>
        <taxon>Bondarzewiaceae</taxon>
        <taxon>Heterobasidion</taxon>
        <taxon>Heterobasidion annosum species complex</taxon>
    </lineage>
</organism>
<evidence type="ECO:0000256" key="5">
    <source>
        <dbReference type="ARBA" id="ARBA00022737"/>
    </source>
</evidence>
<evidence type="ECO:0000259" key="11">
    <source>
        <dbReference type="PROSITE" id="PS50042"/>
    </source>
</evidence>
<dbReference type="FunCoup" id="W4KFQ4">
    <property type="interactions" value="301"/>
</dbReference>
<dbReference type="InterPro" id="IPR018488">
    <property type="entry name" value="cNMP-bd_CS"/>
</dbReference>
<name>W4KFQ4_HETIT</name>
<dbReference type="PROSITE" id="PS50042">
    <property type="entry name" value="CNMP_BINDING_3"/>
    <property type="match status" value="2"/>
</dbReference>
<dbReference type="STRING" id="747525.W4KFQ4"/>
<dbReference type="InterPro" id="IPR014710">
    <property type="entry name" value="RmlC-like_jellyroll"/>
</dbReference>
<evidence type="ECO:0000256" key="2">
    <source>
        <dbReference type="ARBA" id="ARBA00020355"/>
    </source>
</evidence>
<dbReference type="Gene3D" id="2.60.120.10">
    <property type="entry name" value="Jelly Rolls"/>
    <property type="match status" value="2"/>
</dbReference>
<dbReference type="GO" id="GO:0030552">
    <property type="term" value="F:cAMP binding"/>
    <property type="evidence" value="ECO:0007669"/>
    <property type="project" value="UniProtKB-KW"/>
</dbReference>
<evidence type="ECO:0000256" key="9">
    <source>
        <dbReference type="PIRSR" id="PIRSR000548-1"/>
    </source>
</evidence>
<evidence type="ECO:0000313" key="13">
    <source>
        <dbReference type="Proteomes" id="UP000030671"/>
    </source>
</evidence>
<dbReference type="Pfam" id="PF00027">
    <property type="entry name" value="cNMP_binding"/>
    <property type="match status" value="2"/>
</dbReference>
<evidence type="ECO:0000256" key="7">
    <source>
        <dbReference type="ARBA" id="ARBA00023149"/>
    </source>
</evidence>
<dbReference type="PRINTS" id="PR00103">
    <property type="entry name" value="CAMPKINASE"/>
</dbReference>
<dbReference type="GeneID" id="20678633"/>
<dbReference type="InParanoid" id="W4KFQ4"/>
<feature type="domain" description="Cyclic nucleotide-binding" evidence="11">
    <location>
        <begin position="358"/>
        <end position="485"/>
    </location>
</feature>
<dbReference type="GO" id="GO:0016301">
    <property type="term" value="F:kinase activity"/>
    <property type="evidence" value="ECO:0007669"/>
    <property type="project" value="UniProtKB-KW"/>
</dbReference>
<dbReference type="EMBL" id="KI925456">
    <property type="protein sequence ID" value="ETW84559.1"/>
    <property type="molecule type" value="Genomic_DNA"/>
</dbReference>
<dbReference type="CDD" id="cd00038">
    <property type="entry name" value="CAP_ED"/>
    <property type="match status" value="2"/>
</dbReference>
<evidence type="ECO:0000256" key="4">
    <source>
        <dbReference type="ARBA" id="ARBA00022566"/>
    </source>
</evidence>
<keyword evidence="12" id="KW-0808">Transferase</keyword>
<keyword evidence="5" id="KW-0677">Repeat</keyword>
<accession>W4KFQ4</accession>
<dbReference type="GO" id="GO:0005829">
    <property type="term" value="C:cytosol"/>
    <property type="evidence" value="ECO:0007669"/>
    <property type="project" value="TreeGrafter"/>
</dbReference>
<evidence type="ECO:0000256" key="1">
    <source>
        <dbReference type="ARBA" id="ARBA00005753"/>
    </source>
</evidence>
<dbReference type="PANTHER" id="PTHR11635">
    <property type="entry name" value="CAMP-DEPENDENT PROTEIN KINASE REGULATORY CHAIN"/>
    <property type="match status" value="1"/>
</dbReference>
<dbReference type="InterPro" id="IPR000595">
    <property type="entry name" value="cNMP-bd_dom"/>
</dbReference>
<feature type="domain" description="Cyclic nucleotide-binding" evidence="11">
    <location>
        <begin position="208"/>
        <end position="355"/>
    </location>
</feature>
<dbReference type="Gene3D" id="1.20.890.10">
    <property type="entry name" value="cAMP-dependent protein kinase regulatory subunit, dimerization-anchoring domain"/>
    <property type="match status" value="1"/>
</dbReference>
<dbReference type="PROSITE" id="PS00888">
    <property type="entry name" value="CNMP_BINDING_1"/>
    <property type="match status" value="2"/>
</dbReference>
<sequence length="488" mass="53922">MSTFHELVADLTRDAERAQPKDALQFCASWFQSRLEEQRTRIRDVLSRRPSLVASLPADIFVDTPHIASSIPSTSSNFTDPFYGGARASLDDLYSGGPFTNPPHLGDGIAPSASTVQRPTFRFNTNDTPSDPLDRNSFNHTTPGPSPAPNMLAPYPPTASHSIYDRRSSISAEPILVDQESDVPLPVYPKTEDQLQRIRAYIAPDNFIFRDLDEEQLSGVLNAMKETHVKAGTVVIRQGDQGDYFYVVESGLLHCFIADSAKYRSERDGHLDHGESEGALLDSAAFHPNFGNLVQKCEPGSSFGELALMYGHPRAASVVAIQDSTLWSLDRITFRTIILKAAHRRRTLYEHFLSGVPLLTSLSATERSKVADALVSKVYQDGEAVVKEGDIGDTFFFVEEGQATVTKSKEGEEIVVGDLSRGDYFGELSLLRLEPRAATVSAVRRPVDSNVPKLKVAALDAQAFTRLLGPLRELMERNVGSYRNYQMR</sequence>
<dbReference type="GO" id="GO:0005952">
    <property type="term" value="C:cAMP-dependent protein kinase complex"/>
    <property type="evidence" value="ECO:0007669"/>
    <property type="project" value="InterPro"/>
</dbReference>
<feature type="region of interest" description="Disordered" evidence="10">
    <location>
        <begin position="120"/>
        <end position="158"/>
    </location>
</feature>
<keyword evidence="13" id="KW-1185">Reference proteome</keyword>
<comment type="subunit">
    <text evidence="8">Tetramer, composed of 2 regulatory (R) and 2 catalytic (C) subunits. In the presence of cAMP it dissociates into 2 active monomeric C subunits and an R dimer.</text>
</comment>
<dbReference type="CDD" id="cd12098">
    <property type="entry name" value="DD_R_ScPKA-like"/>
    <property type="match status" value="1"/>
</dbReference>
<dbReference type="SUPFAM" id="SSF51206">
    <property type="entry name" value="cAMP-binding domain-like"/>
    <property type="match status" value="2"/>
</dbReference>
<dbReference type="KEGG" id="hir:HETIRDRAFT_63309"/>
<dbReference type="InterPro" id="IPR018490">
    <property type="entry name" value="cNMP-bd_dom_sf"/>
</dbReference>
<dbReference type="SMART" id="SM00394">
    <property type="entry name" value="RIIa"/>
    <property type="match status" value="1"/>
</dbReference>
<keyword evidence="4 8" id="KW-0116">cAMP-binding</keyword>
<dbReference type="Proteomes" id="UP000030671">
    <property type="component" value="Unassembled WGS sequence"/>
</dbReference>
<dbReference type="GO" id="GO:0033554">
    <property type="term" value="P:cellular response to stress"/>
    <property type="evidence" value="ECO:0007669"/>
    <property type="project" value="UniProtKB-ARBA"/>
</dbReference>
<evidence type="ECO:0000256" key="6">
    <source>
        <dbReference type="ARBA" id="ARBA00022741"/>
    </source>
</evidence>
<feature type="binding site" evidence="9">
    <location>
        <position position="427"/>
    </location>
    <ligand>
        <name>3',5'-cyclic AMP</name>
        <dbReference type="ChEBI" id="CHEBI:58165"/>
        <label>2</label>
    </ligand>
</feature>
<protein>
    <recommendedName>
        <fullName evidence="2 8">cAMP-dependent protein kinase regulatory subunit</fullName>
    </recommendedName>
</protein>